<evidence type="ECO:0000256" key="2">
    <source>
        <dbReference type="ARBA" id="ARBA00022670"/>
    </source>
</evidence>
<keyword evidence="4" id="KW-0548">Nucleotidyltransferase</keyword>
<feature type="domain" description="Integrase catalytic" evidence="12">
    <location>
        <begin position="1607"/>
        <end position="1771"/>
    </location>
</feature>
<dbReference type="PROSITE" id="PS50994">
    <property type="entry name" value="INTEGRASE"/>
    <property type="match status" value="1"/>
</dbReference>
<dbReference type="GO" id="GO:0004519">
    <property type="term" value="F:endonuclease activity"/>
    <property type="evidence" value="ECO:0007669"/>
    <property type="project" value="UniProtKB-KW"/>
</dbReference>
<dbReference type="CDD" id="cd00303">
    <property type="entry name" value="retropepsin_like"/>
    <property type="match status" value="1"/>
</dbReference>
<evidence type="ECO:0000259" key="10">
    <source>
        <dbReference type="PROSITE" id="PS50013"/>
    </source>
</evidence>
<feature type="region of interest" description="Disordered" evidence="9">
    <location>
        <begin position="238"/>
        <end position="257"/>
    </location>
</feature>
<evidence type="ECO:0000256" key="7">
    <source>
        <dbReference type="ARBA" id="ARBA00022801"/>
    </source>
</evidence>
<keyword evidence="2" id="KW-0645">Protease</keyword>
<protein>
    <recommendedName>
        <fullName evidence="1">RNA-directed DNA polymerase</fullName>
        <ecNumber evidence="1">2.7.7.49</ecNumber>
    </recommendedName>
</protein>
<keyword evidence="8" id="KW-0695">RNA-directed DNA polymerase</keyword>
<gene>
    <name evidence="13" type="ORF">CYMTET_39399</name>
</gene>
<dbReference type="Gene3D" id="3.40.50.150">
    <property type="entry name" value="Vaccinia Virus protein VP39"/>
    <property type="match status" value="1"/>
</dbReference>
<dbReference type="Gene3D" id="3.30.420.10">
    <property type="entry name" value="Ribonuclease H-like superfamily/Ribonuclease H"/>
    <property type="match status" value="1"/>
</dbReference>
<keyword evidence="5" id="KW-0540">Nuclease</keyword>
<dbReference type="GO" id="GO:0006508">
    <property type="term" value="P:proteolysis"/>
    <property type="evidence" value="ECO:0007669"/>
    <property type="project" value="UniProtKB-KW"/>
</dbReference>
<dbReference type="Pfam" id="PF00078">
    <property type="entry name" value="RVT_1"/>
    <property type="match status" value="1"/>
</dbReference>
<dbReference type="Gene3D" id="3.10.20.370">
    <property type="match status" value="1"/>
</dbReference>
<evidence type="ECO:0000256" key="5">
    <source>
        <dbReference type="ARBA" id="ARBA00022722"/>
    </source>
</evidence>
<evidence type="ECO:0000256" key="8">
    <source>
        <dbReference type="ARBA" id="ARBA00022918"/>
    </source>
</evidence>
<dbReference type="Gene3D" id="3.30.70.270">
    <property type="match status" value="2"/>
</dbReference>
<dbReference type="InterPro" id="IPR016197">
    <property type="entry name" value="Chromo-like_dom_sf"/>
</dbReference>
<dbReference type="InterPro" id="IPR000477">
    <property type="entry name" value="RT_dom"/>
</dbReference>
<dbReference type="Pfam" id="PF17921">
    <property type="entry name" value="Integrase_H2C2"/>
    <property type="match status" value="1"/>
</dbReference>
<dbReference type="CDD" id="cd01647">
    <property type="entry name" value="RT_LTR"/>
    <property type="match status" value="1"/>
</dbReference>
<dbReference type="PANTHER" id="PTHR37984:SF5">
    <property type="entry name" value="PROTEIN NYNRIN-LIKE"/>
    <property type="match status" value="1"/>
</dbReference>
<evidence type="ECO:0000256" key="4">
    <source>
        <dbReference type="ARBA" id="ARBA00022695"/>
    </source>
</evidence>
<feature type="domain" description="Chromo" evidence="10">
    <location>
        <begin position="1943"/>
        <end position="2008"/>
    </location>
</feature>
<dbReference type="PROSITE" id="PS50013">
    <property type="entry name" value="CHROMO_2"/>
    <property type="match status" value="1"/>
</dbReference>
<evidence type="ECO:0000313" key="13">
    <source>
        <dbReference type="EMBL" id="KAK3251257.1"/>
    </source>
</evidence>
<keyword evidence="14" id="KW-1185">Reference proteome</keyword>
<dbReference type="FunFam" id="3.30.70.270:FF:000020">
    <property type="entry name" value="Transposon Tf2-6 polyprotein-like Protein"/>
    <property type="match status" value="1"/>
</dbReference>
<reference evidence="13 14" key="1">
    <citation type="journal article" date="2015" name="Genome Biol. Evol.">
        <title>Comparative Genomics of a Bacterivorous Green Alga Reveals Evolutionary Causalities and Consequences of Phago-Mixotrophic Mode of Nutrition.</title>
        <authorList>
            <person name="Burns J.A."/>
            <person name="Paasch A."/>
            <person name="Narechania A."/>
            <person name="Kim E."/>
        </authorList>
    </citation>
    <scope>NUCLEOTIDE SEQUENCE [LARGE SCALE GENOMIC DNA]</scope>
    <source>
        <strain evidence="13 14">PLY_AMNH</strain>
    </source>
</reference>
<dbReference type="PANTHER" id="PTHR37984">
    <property type="entry name" value="PROTEIN CBG26694"/>
    <property type="match status" value="1"/>
</dbReference>
<accession>A0AAE0F4P3</accession>
<evidence type="ECO:0000259" key="11">
    <source>
        <dbReference type="PROSITE" id="PS50878"/>
    </source>
</evidence>
<proteinExistence type="predicted"/>
<feature type="domain" description="Reverse transcriptase" evidence="11">
    <location>
        <begin position="692"/>
        <end position="872"/>
    </location>
</feature>
<dbReference type="InterPro" id="IPR041588">
    <property type="entry name" value="Integrase_H2C2"/>
</dbReference>
<dbReference type="Pfam" id="PF00385">
    <property type="entry name" value="Chromo"/>
    <property type="match status" value="1"/>
</dbReference>
<dbReference type="InterPro" id="IPR029063">
    <property type="entry name" value="SAM-dependent_MTases_sf"/>
</dbReference>
<dbReference type="InterPro" id="IPR000953">
    <property type="entry name" value="Chromo/chromo_shadow_dom"/>
</dbReference>
<feature type="region of interest" description="Disordered" evidence="9">
    <location>
        <begin position="1187"/>
        <end position="1209"/>
    </location>
</feature>
<dbReference type="SUPFAM" id="SSF53098">
    <property type="entry name" value="Ribonuclease H-like"/>
    <property type="match status" value="1"/>
</dbReference>
<dbReference type="Gene3D" id="2.40.50.40">
    <property type="match status" value="1"/>
</dbReference>
<evidence type="ECO:0000313" key="14">
    <source>
        <dbReference type="Proteomes" id="UP001190700"/>
    </source>
</evidence>
<dbReference type="EMBL" id="LGRX02026160">
    <property type="protein sequence ID" value="KAK3251257.1"/>
    <property type="molecule type" value="Genomic_DNA"/>
</dbReference>
<dbReference type="Gene3D" id="1.10.340.70">
    <property type="match status" value="1"/>
</dbReference>
<evidence type="ECO:0000256" key="6">
    <source>
        <dbReference type="ARBA" id="ARBA00022759"/>
    </source>
</evidence>
<evidence type="ECO:0000256" key="3">
    <source>
        <dbReference type="ARBA" id="ARBA00022679"/>
    </source>
</evidence>
<dbReference type="Gene3D" id="2.40.70.10">
    <property type="entry name" value="Acid Proteases"/>
    <property type="match status" value="1"/>
</dbReference>
<dbReference type="InterPro" id="IPR036397">
    <property type="entry name" value="RNaseH_sf"/>
</dbReference>
<dbReference type="GO" id="GO:0015074">
    <property type="term" value="P:DNA integration"/>
    <property type="evidence" value="ECO:0007669"/>
    <property type="project" value="InterPro"/>
</dbReference>
<name>A0AAE0F4P3_9CHLO</name>
<evidence type="ECO:0000256" key="1">
    <source>
        <dbReference type="ARBA" id="ARBA00012493"/>
    </source>
</evidence>
<evidence type="ECO:0000256" key="9">
    <source>
        <dbReference type="SAM" id="MobiDB-lite"/>
    </source>
</evidence>
<dbReference type="SUPFAM" id="SSF56672">
    <property type="entry name" value="DNA/RNA polymerases"/>
    <property type="match status" value="1"/>
</dbReference>
<dbReference type="CDD" id="cd09274">
    <property type="entry name" value="RNase_HI_RT_Ty3"/>
    <property type="match status" value="1"/>
</dbReference>
<dbReference type="InterPro" id="IPR012337">
    <property type="entry name" value="RNaseH-like_sf"/>
</dbReference>
<dbReference type="InterPro" id="IPR043502">
    <property type="entry name" value="DNA/RNA_pol_sf"/>
</dbReference>
<dbReference type="EC" id="2.7.7.49" evidence="1"/>
<comment type="caution">
    <text evidence="13">The sequence shown here is derived from an EMBL/GenBank/DDBJ whole genome shotgun (WGS) entry which is preliminary data.</text>
</comment>
<dbReference type="SMART" id="SM00298">
    <property type="entry name" value="CHROMO"/>
    <property type="match status" value="1"/>
</dbReference>
<dbReference type="PROSITE" id="PS50878">
    <property type="entry name" value="RT_POL"/>
    <property type="match status" value="1"/>
</dbReference>
<dbReference type="GO" id="GO:0003964">
    <property type="term" value="F:RNA-directed DNA polymerase activity"/>
    <property type="evidence" value="ECO:0007669"/>
    <property type="project" value="UniProtKB-KW"/>
</dbReference>
<keyword evidence="3" id="KW-0808">Transferase</keyword>
<dbReference type="Proteomes" id="UP001190700">
    <property type="component" value="Unassembled WGS sequence"/>
</dbReference>
<evidence type="ECO:0000259" key="12">
    <source>
        <dbReference type="PROSITE" id="PS50994"/>
    </source>
</evidence>
<dbReference type="InterPro" id="IPR023780">
    <property type="entry name" value="Chromo_domain"/>
</dbReference>
<feature type="region of interest" description="Disordered" evidence="9">
    <location>
        <begin position="294"/>
        <end position="358"/>
    </location>
</feature>
<dbReference type="Gene3D" id="3.10.10.10">
    <property type="entry name" value="HIV Type 1 Reverse Transcriptase, subunit A, domain 1"/>
    <property type="match status" value="1"/>
</dbReference>
<organism evidence="13 14">
    <name type="scientific">Cymbomonas tetramitiformis</name>
    <dbReference type="NCBI Taxonomy" id="36881"/>
    <lineage>
        <taxon>Eukaryota</taxon>
        <taxon>Viridiplantae</taxon>
        <taxon>Chlorophyta</taxon>
        <taxon>Pyramimonadophyceae</taxon>
        <taxon>Pyramimonadales</taxon>
        <taxon>Pyramimonadaceae</taxon>
        <taxon>Cymbomonas</taxon>
    </lineage>
</organism>
<feature type="region of interest" description="Disordered" evidence="9">
    <location>
        <begin position="377"/>
        <end position="401"/>
    </location>
</feature>
<sequence>MPKHYSVLEPWVHKNIYRPALASTAARLDAWQWRRSPGSRSVESVMRYMRRALRNKTAGEIKSVLARNRRDGSRRVTFKPDRLRENRDELELQRLRLQYRRSPAHHSPKGAHPLPTMEQRLADHVASLLGDTSTMAPDVGGSETLLHALDLAVPLSRTLCMAWDTLSMAEQAEAQREGAGTPLGHRAWEAVGVSRLRGRRGAALGESTVVDSLLVMDASMRAARDQRHMREMTATPTIGVPASSVSSTGTIPGSGGDVPGVPDAWCSLYRVHRFRERTEPPDAAGIREELFGESPSAHAPDVEHDPAQHSERPCEDDPRGPASVPDGKPSESDTGRPRDTPLGESSQCPDSMEETADPRDMTQGLAAGRDVSADFHALDSHPLGAGDGEDDDDTDSGGADFTPEALLCSKIGTDGSVRWHYGEQLSAVRDEQGTLLLVFYAYMRGHRVKVLVDSGASDNFVSEDCARRCSLRVRHGPTMRVTLADGSVKTTGAVAYSKFTADTSVGGRRGGGTGRVTIAGCNPGKSGSGGGKRGSECAGLVDEIFLSSAQLRKHLTHAETLRQQGETSGLPTWLMMARREQGTEGSAFAATAADLSGDVDAAEAGTTPDAPQDTKDAEAPPCWRQRFAALFDEFEKELRDALPPQDQLRQTEDDKARVNLKPDKEGGPPFRRPYRMSVEELRQLRERIEQLMEKGYIRPSSSPYAAPCLMVPKPGQPHVLRLVVDYRQLNAQTIRDRYPLPDIQLMFDEMHGATHFSSFDAVDGFWQVPMAEEDVEKTAFTTQMGAYEWLVMPQGLQNSPSQYQRRMQRALGHLPFVRIFIDDVVVFTTGGIEEHYRCVREFLLTCREKGVYLKKSKAQMLKQSLRFLGHTLSSEGCQPQQDKVAAVRDWPVLQNATHVRQFLGLAGYYRRFIHCFSDIAQPLTMLTKTDVEWRWGPEQQWSFDELKAALVKAPVLALPDMKAAADGSAPFVVQTDASGVALGGVLMQDCGGGLRVIAYDSRQFTAAEQNYHTGERELGAIHHCTTVTWRHYLIFTEFKLQGDHRPLEWLMEPGRELSRRQARWYMDLVEVGVPRMEYVKGALLLVPDALSRRPDYAAKTPREGLKEAGVLDGKSDLPKDPLSVLDSSDLFEQGPALGPAHRLAEVESWLDAVDTLQAAEHAMEQATLAYQVAIPPAPLRHLKAAGRTGLRERQRKTQAATPGGEAVAEVGPTQRLPAAAKVRPEDPAEVVGPEIGVAGRTRSRTGQKTRAADTHDGDVVAEAGPTMRRAPVVRAGPGNPAEVVTSEVGSRADLREGEPRIGIRLQKMVFDKLQAKYGQFDVDACGPPGGNRLVAKSWRDCLKEKWRGLHVWCSPPCSDDHLTIEAVLHTYVQEWRLDPENTSAVFLLPDVQARLRHWRGLFRKAGMRIEEVIPTHDAHGDPTQLFEDVHGRPCSSPWPMLVVYAPPSRSRPQRIKKTRVPQPIVREGAAAELRDAVTGASDAEFLKALRAEYERDGPLRTLREKVLSAPHGTTKDFRVVGDVLWRVSAGRYQLVLGEDSPLREVVIRGAHDSLGAGHTGRDKTLERVLRRFWWRYASDDVGAWVTSCPVCQAVKPRSSYPDGLLNPHTVPSRNWQVVGLDFVTGLPLTEQGNDAFVAFTCKLSKMVHVVPLNFGDSSAKTIARIYFDTVWRQHGAPMKLVSDRDPRFQDAFWQELMRLMGVKVAMTTPYNPRSDGQAEHTNRVIEDMLRSFVDANPMDWDLYTTNVEFAINDSRSDVTGFTPFELCYGVSPMSQLDMFVEAAQSTGGRRKGGEGTAHEWAFRFSSQLRDARSRLELAQQRQRDHFDQRHGQREYAVGDLVWIEAKHLTEKVMDRSLCRKLSKRWHGPVPVTERFYSDMQASVPEADRGAPVAYRLRLPPHWRIHDVFAQHRLKPYVGGADAFASRERPAAPEAVVVDGQREAHVEKILARRVRISRGKEIEEWKVRWTGYSKAHDQWRTRDKLERGAPLQQLREFETKRLAMEDQVRDSAMRRREHLRGSADLGTVVTGVSLAQMVAQPWEERLGRKTPDACLPWERYEESADGEDMYVTELADSSQRPVRLLVLFSGTGSVETAFAKCFPTSTVVTLDSDPGWRPTHVESIEQWDYWRYPPGYFDVVWASPPCTQYSQARTTGGPPDLVTADACVQRTLDIIEYLRPLHWFMENPKGRHPNALRFRPVMRHLPAPLMCTYCMYGERYKKPTCIWTSSPPPRELQQCTAITPCACRWATGVHPITAQLGPHPQQKGMRKSHAVYPIPSLLLQQLFQHLTFENVHEKTEGLP</sequence>
<dbReference type="GO" id="GO:0008233">
    <property type="term" value="F:peptidase activity"/>
    <property type="evidence" value="ECO:0007669"/>
    <property type="project" value="UniProtKB-KW"/>
</dbReference>
<dbReference type="Pfam" id="PF13650">
    <property type="entry name" value="Asp_protease_2"/>
    <property type="match status" value="1"/>
</dbReference>
<dbReference type="InterPro" id="IPR043128">
    <property type="entry name" value="Rev_trsase/Diguanyl_cyclase"/>
</dbReference>
<keyword evidence="7" id="KW-0378">Hydrolase</keyword>
<dbReference type="FunFam" id="3.10.10.10:FF:000007">
    <property type="entry name" value="Retrovirus-related Pol polyprotein from transposon 17.6-like Protein"/>
    <property type="match status" value="1"/>
</dbReference>
<dbReference type="InterPro" id="IPR021109">
    <property type="entry name" value="Peptidase_aspartic_dom_sf"/>
</dbReference>
<dbReference type="InterPro" id="IPR050951">
    <property type="entry name" value="Retrovirus_Pol_polyprotein"/>
</dbReference>
<dbReference type="InterPro" id="IPR001584">
    <property type="entry name" value="Integrase_cat-core"/>
</dbReference>
<feature type="compositionally biased region" description="Basic and acidic residues" evidence="9">
    <location>
        <begin position="328"/>
        <end position="341"/>
    </location>
</feature>
<dbReference type="GO" id="GO:0003676">
    <property type="term" value="F:nucleic acid binding"/>
    <property type="evidence" value="ECO:0007669"/>
    <property type="project" value="InterPro"/>
</dbReference>
<feature type="compositionally biased region" description="Basic and acidic residues" evidence="9">
    <location>
        <begin position="300"/>
        <end position="319"/>
    </location>
</feature>
<dbReference type="Pfam" id="PF17917">
    <property type="entry name" value="RT_RNaseH"/>
    <property type="match status" value="1"/>
</dbReference>
<dbReference type="SUPFAM" id="SSF54160">
    <property type="entry name" value="Chromo domain-like"/>
    <property type="match status" value="1"/>
</dbReference>
<dbReference type="InterPro" id="IPR041373">
    <property type="entry name" value="RT_RNaseH"/>
</dbReference>
<keyword evidence="6" id="KW-0255">Endonuclease</keyword>
<dbReference type="SUPFAM" id="SSF53335">
    <property type="entry name" value="S-adenosyl-L-methionine-dependent methyltransferases"/>
    <property type="match status" value="1"/>
</dbReference>